<keyword evidence="2" id="KW-1133">Transmembrane helix</keyword>
<proteinExistence type="predicted"/>
<name>A0A7T1TDG5_9ACTN</name>
<keyword evidence="2" id="KW-0812">Transmembrane</keyword>
<dbReference type="KEGG" id="sbat:G4Z16_22460"/>
<evidence type="ECO:0000256" key="2">
    <source>
        <dbReference type="SAM" id="Phobius"/>
    </source>
</evidence>
<keyword evidence="4" id="KW-1185">Reference proteome</keyword>
<organism evidence="3 4">
    <name type="scientific">Streptomyces bathyalis</name>
    <dbReference type="NCBI Taxonomy" id="2710756"/>
    <lineage>
        <taxon>Bacteria</taxon>
        <taxon>Bacillati</taxon>
        <taxon>Actinomycetota</taxon>
        <taxon>Actinomycetes</taxon>
        <taxon>Kitasatosporales</taxon>
        <taxon>Streptomycetaceae</taxon>
        <taxon>Streptomyces</taxon>
    </lineage>
</organism>
<evidence type="ECO:0000256" key="1">
    <source>
        <dbReference type="SAM" id="MobiDB-lite"/>
    </source>
</evidence>
<feature type="transmembrane region" description="Helical" evidence="2">
    <location>
        <begin position="29"/>
        <end position="46"/>
    </location>
</feature>
<gene>
    <name evidence="3" type="ORF">G4Z16_22460</name>
</gene>
<evidence type="ECO:0000313" key="4">
    <source>
        <dbReference type="Proteomes" id="UP000595046"/>
    </source>
</evidence>
<reference evidence="4" key="1">
    <citation type="submission" date="2020-02" db="EMBL/GenBank/DDBJ databases">
        <title>Streptomyces sp. ASO4wet.</title>
        <authorList>
            <person name="Risdian C."/>
            <person name="Landwehr W."/>
            <person name="Schupp P."/>
            <person name="Wink J."/>
        </authorList>
    </citation>
    <scope>NUCLEOTIDE SEQUENCE [LARGE SCALE GENOMIC DNA]</scope>
    <source>
        <strain evidence="4">ASO4wet</strain>
    </source>
</reference>
<evidence type="ECO:0000313" key="3">
    <source>
        <dbReference type="EMBL" id="QPP10910.1"/>
    </source>
</evidence>
<sequence length="91" mass="9568">MVRWGAFSCALVPLTLLTCDVALPTVLGVAAGLTVVTVACGVLLRLSEHAHAQRDLGRFTAGRPGPHRGRHSRTGTGLHRGGRHWGTPGQP</sequence>
<dbReference type="AlphaFoldDB" id="A0A7T1TDG5"/>
<feature type="region of interest" description="Disordered" evidence="1">
    <location>
        <begin position="55"/>
        <end position="91"/>
    </location>
</feature>
<dbReference type="Proteomes" id="UP000595046">
    <property type="component" value="Chromosome"/>
</dbReference>
<dbReference type="EMBL" id="CP048882">
    <property type="protein sequence ID" value="QPP10910.1"/>
    <property type="molecule type" value="Genomic_DNA"/>
</dbReference>
<protein>
    <submittedName>
        <fullName evidence="3">Uncharacterized protein</fullName>
    </submittedName>
</protein>
<accession>A0A7T1TDG5</accession>
<keyword evidence="2" id="KW-0472">Membrane</keyword>